<evidence type="ECO:0000313" key="2">
    <source>
        <dbReference type="EMBL" id="PPB49537.1"/>
    </source>
</evidence>
<dbReference type="Pfam" id="PF20117">
    <property type="entry name" value="DUF6507"/>
    <property type="match status" value="1"/>
</dbReference>
<dbReference type="Proteomes" id="UP000239297">
    <property type="component" value="Unassembled WGS sequence"/>
</dbReference>
<dbReference type="AlphaFoldDB" id="A0A2S5IYC4"/>
<feature type="region of interest" description="Disordered" evidence="1">
    <location>
        <begin position="103"/>
        <end position="126"/>
    </location>
</feature>
<dbReference type="OrthoDB" id="4951544at2"/>
<protein>
    <recommendedName>
        <fullName evidence="4">ESX-1 secretion-associated protein</fullName>
    </recommendedName>
</protein>
<reference evidence="2 3" key="1">
    <citation type="journal article" date="2014" name="Int. J. Syst. Evol. Microbiol.">
        <title>Arthrobacter pityocampae sp. nov., isolated from Thaumetopoea pityocampa (Lep., Thaumetopoeidae).</title>
        <authorList>
            <person name="Ince I.A."/>
            <person name="Demirbag Z."/>
            <person name="Kati H."/>
        </authorList>
    </citation>
    <scope>NUCLEOTIDE SEQUENCE [LARGE SCALE GENOMIC DNA]</scope>
    <source>
        <strain evidence="2 3">Tp2</strain>
    </source>
</reference>
<dbReference type="EMBL" id="PRKW01000003">
    <property type="protein sequence ID" value="PPB49537.1"/>
    <property type="molecule type" value="Genomic_DNA"/>
</dbReference>
<evidence type="ECO:0000313" key="3">
    <source>
        <dbReference type="Proteomes" id="UP000239297"/>
    </source>
</evidence>
<gene>
    <name evidence="2" type="ORF">C4K88_07550</name>
</gene>
<evidence type="ECO:0008006" key="4">
    <source>
        <dbReference type="Google" id="ProtNLM"/>
    </source>
</evidence>
<name>A0A2S5IYC4_9MICC</name>
<evidence type="ECO:0000256" key="1">
    <source>
        <dbReference type="SAM" id="MobiDB-lite"/>
    </source>
</evidence>
<dbReference type="RefSeq" id="WP_104121023.1">
    <property type="nucleotide sequence ID" value="NZ_PRKW01000003.1"/>
</dbReference>
<organism evidence="2 3">
    <name type="scientific">Arthrobacter pityocampae</name>
    <dbReference type="NCBI Taxonomy" id="547334"/>
    <lineage>
        <taxon>Bacteria</taxon>
        <taxon>Bacillati</taxon>
        <taxon>Actinomycetota</taxon>
        <taxon>Actinomycetes</taxon>
        <taxon>Micrococcales</taxon>
        <taxon>Micrococcaceae</taxon>
        <taxon>Arthrobacter</taxon>
    </lineage>
</organism>
<proteinExistence type="predicted"/>
<keyword evidence="3" id="KW-1185">Reference proteome</keyword>
<accession>A0A2S5IYC4</accession>
<sequence length="126" mass="12753">MSYDIATGEVVAVLNSVNGELQAYEALFASVGENLSALATACMAEPVSAELQSLSTEVVQPALQNVAGRSGAAVSAVNEVVTILTTADIDMSTAANQAMVRTEQAKVDDLPDGGGTAVPAGQTTPR</sequence>
<dbReference type="InterPro" id="IPR045436">
    <property type="entry name" value="DUF6507"/>
</dbReference>
<comment type="caution">
    <text evidence="2">The sequence shown here is derived from an EMBL/GenBank/DDBJ whole genome shotgun (WGS) entry which is preliminary data.</text>
</comment>